<comment type="caution">
    <text evidence="4">The sequence shown here is derived from an EMBL/GenBank/DDBJ whole genome shotgun (WGS) entry which is preliminary data.</text>
</comment>
<dbReference type="STRING" id="181874.A0A409YPV9"/>
<evidence type="ECO:0008006" key="6">
    <source>
        <dbReference type="Google" id="ProtNLM"/>
    </source>
</evidence>
<dbReference type="InterPro" id="IPR036291">
    <property type="entry name" value="NAD(P)-bd_dom_sf"/>
</dbReference>
<comment type="similarity">
    <text evidence="1">Belongs to the short-chain dehydrogenases/reductases (SDR) family.</text>
</comment>
<protein>
    <recommendedName>
        <fullName evidence="6">NAD(P)-binding protein</fullName>
    </recommendedName>
</protein>
<dbReference type="Proteomes" id="UP000284842">
    <property type="component" value="Unassembled WGS sequence"/>
</dbReference>
<dbReference type="EMBL" id="NHTK01000859">
    <property type="protein sequence ID" value="PPR05038.1"/>
    <property type="molecule type" value="Genomic_DNA"/>
</dbReference>
<keyword evidence="2" id="KW-0521">NADP</keyword>
<dbReference type="PROSITE" id="PS00061">
    <property type="entry name" value="ADH_SHORT"/>
    <property type="match status" value="2"/>
</dbReference>
<name>A0A409YPV9_9AGAR</name>
<evidence type="ECO:0000313" key="5">
    <source>
        <dbReference type="Proteomes" id="UP000284842"/>
    </source>
</evidence>
<dbReference type="InterPro" id="IPR002347">
    <property type="entry name" value="SDR_fam"/>
</dbReference>
<reference evidence="4 5" key="1">
    <citation type="journal article" date="2018" name="Evol. Lett.">
        <title>Horizontal gene cluster transfer increased hallucinogenic mushroom diversity.</title>
        <authorList>
            <person name="Reynolds H.T."/>
            <person name="Vijayakumar V."/>
            <person name="Gluck-Thaler E."/>
            <person name="Korotkin H.B."/>
            <person name="Matheny P.B."/>
            <person name="Slot J.C."/>
        </authorList>
    </citation>
    <scope>NUCLEOTIDE SEQUENCE [LARGE SCALE GENOMIC DNA]</scope>
    <source>
        <strain evidence="4 5">2629</strain>
    </source>
</reference>
<evidence type="ECO:0000256" key="3">
    <source>
        <dbReference type="ARBA" id="ARBA00023002"/>
    </source>
</evidence>
<gene>
    <name evidence="4" type="ORF">CVT24_010184</name>
</gene>
<dbReference type="AlphaFoldDB" id="A0A409YPV9"/>
<dbReference type="CDD" id="cd05374">
    <property type="entry name" value="17beta-HSD-like_SDR_c"/>
    <property type="match status" value="2"/>
</dbReference>
<dbReference type="PRINTS" id="PR00080">
    <property type="entry name" value="SDRFAMILY"/>
</dbReference>
<evidence type="ECO:0000256" key="2">
    <source>
        <dbReference type="ARBA" id="ARBA00022857"/>
    </source>
</evidence>
<keyword evidence="3" id="KW-0560">Oxidoreductase</keyword>
<organism evidence="4 5">
    <name type="scientific">Panaeolus cyanescens</name>
    <dbReference type="NCBI Taxonomy" id="181874"/>
    <lineage>
        <taxon>Eukaryota</taxon>
        <taxon>Fungi</taxon>
        <taxon>Dikarya</taxon>
        <taxon>Basidiomycota</taxon>
        <taxon>Agaricomycotina</taxon>
        <taxon>Agaricomycetes</taxon>
        <taxon>Agaricomycetidae</taxon>
        <taxon>Agaricales</taxon>
        <taxon>Agaricineae</taxon>
        <taxon>Galeropsidaceae</taxon>
        <taxon>Panaeolus</taxon>
    </lineage>
</organism>
<dbReference type="PANTHER" id="PTHR43976:SF16">
    <property type="entry name" value="SHORT-CHAIN DEHYDROGENASE_REDUCTASE FAMILY PROTEIN"/>
    <property type="match status" value="1"/>
</dbReference>
<dbReference type="InParanoid" id="A0A409YPV9"/>
<evidence type="ECO:0000256" key="1">
    <source>
        <dbReference type="ARBA" id="ARBA00006484"/>
    </source>
</evidence>
<dbReference type="Gene3D" id="3.40.50.720">
    <property type="entry name" value="NAD(P)-binding Rossmann-like Domain"/>
    <property type="match status" value="2"/>
</dbReference>
<dbReference type="PANTHER" id="PTHR43976">
    <property type="entry name" value="SHORT CHAIN DEHYDROGENASE"/>
    <property type="match status" value="1"/>
</dbReference>
<dbReference type="GO" id="GO:0016491">
    <property type="term" value="F:oxidoreductase activity"/>
    <property type="evidence" value="ECO:0007669"/>
    <property type="project" value="UniProtKB-KW"/>
</dbReference>
<sequence>MSASNVWFITGASTGFGREMTEVALASGHKVVATLRKPELLHELEAKYPDTLLSLRLDVTVASEIDDAFKKAKERFGRIDVVFNNAGVSVAGEVESVPEEEARSAFEVLFWGAARVSRVAMEYFRQNEPIGGRLFQLSSNLGVKAKPGTGWYSAAKFALEGLSEALAEEVNPAWNIGVCLVEPGPFRTEIGRNIDLDESRTHPAYRNSNTASRSFVTRVAQSNTLFDGDAKKAASVFLKLADLPLAEFPLRLPLHRMAVRVIQAKGESLIASAKKWERSSSGLGRHTAEAALAAGHKVVATLRKPEVLKNLVARYPQTLLTIKLDVTNTDDVDAAFAQAKAHFGRIDVVMNNAGYALVGEVEATSEKDAREEFEVLFWGAAKVTKVALQYFRENKPSGGRLLQMGSEFGILATPGAAYYSAAKFALSGLTESLSRELDPAWNIRVTIIEAGPFVTDIGRNTELLPVHPAYTNPELGGNKFRKWAVEQIVDGSPEKAAQIFIRLANLPVDEAPLRFPIHREAVESERIKARELLETAKKWESWSNNIYIDVKN</sequence>
<dbReference type="PRINTS" id="PR00081">
    <property type="entry name" value="GDHRDH"/>
</dbReference>
<keyword evidence="5" id="KW-1185">Reference proteome</keyword>
<dbReference type="OrthoDB" id="1274115at2759"/>
<proteinExistence type="inferred from homology"/>
<dbReference type="SUPFAM" id="SSF51735">
    <property type="entry name" value="NAD(P)-binding Rossmann-fold domains"/>
    <property type="match status" value="2"/>
</dbReference>
<evidence type="ECO:0000313" key="4">
    <source>
        <dbReference type="EMBL" id="PPR05038.1"/>
    </source>
</evidence>
<dbReference type="InterPro" id="IPR051911">
    <property type="entry name" value="SDR_oxidoreductase"/>
</dbReference>
<dbReference type="InterPro" id="IPR020904">
    <property type="entry name" value="Sc_DH/Rdtase_CS"/>
</dbReference>
<accession>A0A409YPV9</accession>
<dbReference type="Pfam" id="PF00106">
    <property type="entry name" value="adh_short"/>
    <property type="match status" value="2"/>
</dbReference>